<comment type="similarity">
    <text evidence="1">Belongs to the RRP7 family.</text>
</comment>
<dbReference type="VEuPathDB" id="FungiDB:T551_00148"/>
<accession>A0A0W4ZWB3</accession>
<organism evidence="5 6">
    <name type="scientific">Pneumocystis jirovecii (strain RU7)</name>
    <name type="common">Human pneumocystis pneumonia agent</name>
    <dbReference type="NCBI Taxonomy" id="1408657"/>
    <lineage>
        <taxon>Eukaryota</taxon>
        <taxon>Fungi</taxon>
        <taxon>Dikarya</taxon>
        <taxon>Ascomycota</taxon>
        <taxon>Taphrinomycotina</taxon>
        <taxon>Pneumocystomycetes</taxon>
        <taxon>Pneumocystaceae</taxon>
        <taxon>Pneumocystis</taxon>
    </lineage>
</organism>
<evidence type="ECO:0000313" key="5">
    <source>
        <dbReference type="EMBL" id="KTW32663.1"/>
    </source>
</evidence>
<evidence type="ECO:0000259" key="4">
    <source>
        <dbReference type="PROSITE" id="PS50102"/>
    </source>
</evidence>
<protein>
    <recommendedName>
        <fullName evidence="4">RRM domain-containing protein</fullName>
    </recommendedName>
</protein>
<keyword evidence="3" id="KW-0175">Coiled coil</keyword>
<reference evidence="6" key="1">
    <citation type="journal article" date="2016" name="Nat. Commun.">
        <title>Genome analysis of three Pneumocystis species reveals adaptation mechanisms to life exclusively in mammalian hosts.</title>
        <authorList>
            <person name="Ma L."/>
            <person name="Chen Z."/>
            <person name="Huang D.W."/>
            <person name="Kutty G."/>
            <person name="Ishihara M."/>
            <person name="Wang H."/>
            <person name="Abouelleil A."/>
            <person name="Bishop L."/>
            <person name="Davey E."/>
            <person name="Deng R."/>
            <person name="Deng X."/>
            <person name="Fan L."/>
            <person name="Fantoni G."/>
            <person name="Fitzgerald M."/>
            <person name="Gogineni E."/>
            <person name="Goldberg J.M."/>
            <person name="Handley G."/>
            <person name="Hu X."/>
            <person name="Huber C."/>
            <person name="Jiao X."/>
            <person name="Jones K."/>
            <person name="Levin J.Z."/>
            <person name="Liu Y."/>
            <person name="Macdonald P."/>
            <person name="Melnikov A."/>
            <person name="Raley C."/>
            <person name="Sassi M."/>
            <person name="Sherman B.T."/>
            <person name="Song X."/>
            <person name="Sykes S."/>
            <person name="Tran B."/>
            <person name="Walsh L."/>
            <person name="Xia Y."/>
            <person name="Yang J."/>
            <person name="Young S."/>
            <person name="Zeng Q."/>
            <person name="Zheng X."/>
            <person name="Stephens R."/>
            <person name="Nusbaum C."/>
            <person name="Birren B.W."/>
            <person name="Azadi P."/>
            <person name="Lempicki R.A."/>
            <person name="Cuomo C.A."/>
            <person name="Kovacs J.A."/>
        </authorList>
    </citation>
    <scope>NUCLEOTIDE SEQUENCE [LARGE SCALE GENOMIC DNA]</scope>
    <source>
        <strain evidence="6">RU7</strain>
    </source>
</reference>
<feature type="domain" description="RRM" evidence="4">
    <location>
        <begin position="49"/>
        <end position="154"/>
    </location>
</feature>
<dbReference type="RefSeq" id="XP_018231355.1">
    <property type="nucleotide sequence ID" value="XM_018372415.1"/>
</dbReference>
<dbReference type="AlphaFoldDB" id="A0A0W4ZWB3"/>
<dbReference type="STRING" id="1408657.A0A0W4ZWB3"/>
<dbReference type="Proteomes" id="UP000053447">
    <property type="component" value="Unassembled WGS sequence"/>
</dbReference>
<sequence length="288" mass="34143">MYDYVILKIRMPPTSFSSTCLYHYLYIKEHHRYQPAPLINQQADLPSEQSLFISNIPVDTTYDHLKYLFNEFGARIQHVIFSSLLKSSFSGDTGDTGNVDVMSDQDPIWSVWKRPILRSGSWAIVEFLEKQDVQRILQNVNNKKMEKYVWGQKIPSGRVPELGFKHYYDHHSLMYPSHVELQASIDKYMSEFYSVEEKQKLLRKRQRTEPDEEGFITVTRGGRIGAGRIDDAMKIKEKKKNKGVLLNFYKFQALERKKKELLELKKKFEEDQKKIQELREKKRFKMYP</sequence>
<dbReference type="GO" id="GO:0003723">
    <property type="term" value="F:RNA binding"/>
    <property type="evidence" value="ECO:0007669"/>
    <property type="project" value="UniProtKB-UniRule"/>
</dbReference>
<proteinExistence type="inferred from homology"/>
<dbReference type="GO" id="GO:0034456">
    <property type="term" value="C:UTP-C complex"/>
    <property type="evidence" value="ECO:0007669"/>
    <property type="project" value="TreeGrafter"/>
</dbReference>
<dbReference type="GO" id="GO:0000028">
    <property type="term" value="P:ribosomal small subunit assembly"/>
    <property type="evidence" value="ECO:0007669"/>
    <property type="project" value="TreeGrafter"/>
</dbReference>
<dbReference type="Gene3D" id="6.10.250.1770">
    <property type="match status" value="1"/>
</dbReference>
<dbReference type="EMBL" id="LFWA01000001">
    <property type="protein sequence ID" value="KTW32663.1"/>
    <property type="molecule type" value="Genomic_DNA"/>
</dbReference>
<dbReference type="Pfam" id="PF17799">
    <property type="entry name" value="RRM_Rrp7"/>
    <property type="match status" value="1"/>
</dbReference>
<dbReference type="InterPro" id="IPR024326">
    <property type="entry name" value="RRP7_C"/>
</dbReference>
<dbReference type="SUPFAM" id="SSF54928">
    <property type="entry name" value="RNA-binding domain, RBD"/>
    <property type="match status" value="1"/>
</dbReference>
<dbReference type="GO" id="GO:0006364">
    <property type="term" value="P:rRNA processing"/>
    <property type="evidence" value="ECO:0007669"/>
    <property type="project" value="TreeGrafter"/>
</dbReference>
<dbReference type="OrthoDB" id="5390at2759"/>
<dbReference type="Pfam" id="PF12923">
    <property type="entry name" value="RRP7"/>
    <property type="match status" value="1"/>
</dbReference>
<dbReference type="GO" id="GO:0032545">
    <property type="term" value="C:CURI complex"/>
    <property type="evidence" value="ECO:0007669"/>
    <property type="project" value="TreeGrafter"/>
</dbReference>
<keyword evidence="2" id="KW-0694">RNA-binding</keyword>
<dbReference type="PROSITE" id="PS50102">
    <property type="entry name" value="RRM"/>
    <property type="match status" value="1"/>
</dbReference>
<dbReference type="InterPro" id="IPR000504">
    <property type="entry name" value="RRM_dom"/>
</dbReference>
<dbReference type="InterPro" id="IPR012677">
    <property type="entry name" value="Nucleotide-bd_a/b_plait_sf"/>
</dbReference>
<dbReference type="InterPro" id="IPR035979">
    <property type="entry name" value="RBD_domain_sf"/>
</dbReference>
<comment type="caution">
    <text evidence="5">The sequence shown here is derived from an EMBL/GenBank/DDBJ whole genome shotgun (WGS) entry which is preliminary data.</text>
</comment>
<dbReference type="PANTHER" id="PTHR13191">
    <property type="entry name" value="RIBOSOMAL RNA PROCESSING PROTEIN 7-RELATED"/>
    <property type="match status" value="1"/>
</dbReference>
<feature type="coiled-coil region" evidence="3">
    <location>
        <begin position="251"/>
        <end position="281"/>
    </location>
</feature>
<dbReference type="InterPro" id="IPR040447">
    <property type="entry name" value="RRM_Rrp7"/>
</dbReference>
<evidence type="ECO:0000256" key="1">
    <source>
        <dbReference type="ARBA" id="ARBA00006110"/>
    </source>
</evidence>
<dbReference type="InterPro" id="IPR040446">
    <property type="entry name" value="RRP7"/>
</dbReference>
<dbReference type="GeneID" id="28938670"/>
<name>A0A0W4ZWB3_PNEJ7</name>
<evidence type="ECO:0000256" key="2">
    <source>
        <dbReference type="PROSITE-ProRule" id="PRU00176"/>
    </source>
</evidence>
<evidence type="ECO:0000313" key="6">
    <source>
        <dbReference type="Proteomes" id="UP000053447"/>
    </source>
</evidence>
<keyword evidence="6" id="KW-1185">Reference proteome</keyword>
<evidence type="ECO:0000256" key="3">
    <source>
        <dbReference type="SAM" id="Coils"/>
    </source>
</evidence>
<gene>
    <name evidence="5" type="ORF">T551_00148</name>
</gene>
<dbReference type="PANTHER" id="PTHR13191:SF0">
    <property type="entry name" value="RIBOSOMAL RNA-PROCESSING PROTEIN 7 HOMOLOG A-RELATED"/>
    <property type="match status" value="1"/>
</dbReference>
<dbReference type="eggNOG" id="KOG4008">
    <property type="taxonomic scope" value="Eukaryota"/>
</dbReference>
<dbReference type="Gene3D" id="3.30.70.330">
    <property type="match status" value="1"/>
</dbReference>